<reference evidence="21" key="1">
    <citation type="submission" date="2019-10" db="EMBL/GenBank/DDBJ databases">
        <authorList>
            <consortium name="DOE Joint Genome Institute"/>
            <person name="Kuo A."/>
            <person name="Miyauchi S."/>
            <person name="Kiss E."/>
            <person name="Drula E."/>
            <person name="Kohler A."/>
            <person name="Sanchez-Garcia M."/>
            <person name="Andreopoulos B."/>
            <person name="Barry K.W."/>
            <person name="Bonito G."/>
            <person name="Buee M."/>
            <person name="Carver A."/>
            <person name="Chen C."/>
            <person name="Cichocki N."/>
            <person name="Clum A."/>
            <person name="Culley D."/>
            <person name="Crous P.W."/>
            <person name="Fauchery L."/>
            <person name="Girlanda M."/>
            <person name="Hayes R."/>
            <person name="Keri Z."/>
            <person name="LaButti K."/>
            <person name="Lipzen A."/>
            <person name="Lombard V."/>
            <person name="Magnuson J."/>
            <person name="Maillard F."/>
            <person name="Morin E."/>
            <person name="Murat C."/>
            <person name="Nolan M."/>
            <person name="Ohm R."/>
            <person name="Pangilinan J."/>
            <person name="Pereira M."/>
            <person name="Perotto S."/>
            <person name="Peter M."/>
            <person name="Riley R."/>
            <person name="Sitrit Y."/>
            <person name="Stielow B."/>
            <person name="Szollosi G."/>
            <person name="Zifcakova L."/>
            <person name="Stursova M."/>
            <person name="Spatafora J.W."/>
            <person name="Tedersoo L."/>
            <person name="Vaario L.-M."/>
            <person name="Yamada A."/>
            <person name="Yan M."/>
            <person name="Wang P."/>
            <person name="Xu J."/>
            <person name="Bruns T."/>
            <person name="Baldrian P."/>
            <person name="Vilgalys R."/>
            <person name="Henrissat B."/>
            <person name="Grigoriev I.V."/>
            <person name="Hibbett D."/>
            <person name="Nagy L.G."/>
            <person name="Martin F.M."/>
        </authorList>
    </citation>
    <scope>NUCLEOTIDE SEQUENCE</scope>
    <source>
        <strain evidence="21">Prilba</strain>
    </source>
</reference>
<evidence type="ECO:0000313" key="21">
    <source>
        <dbReference type="EMBL" id="KAF8486871.1"/>
    </source>
</evidence>
<feature type="compositionally biased region" description="Low complexity" evidence="19">
    <location>
        <begin position="380"/>
        <end position="396"/>
    </location>
</feature>
<dbReference type="AlphaFoldDB" id="A0A9P5N5S7"/>
<dbReference type="InterPro" id="IPR043519">
    <property type="entry name" value="NT_sf"/>
</dbReference>
<keyword evidence="8" id="KW-0548">Nucleotidyltransferase</keyword>
<sequence length="810" mass="88522">MADSNLEAFYAELDARMAMPDDGNWHNFSDHRRNSGSSEPLPPIDNRVLSVDLSPTVAMPSKRKRKASPGSEQPLSEKRGKHPQSLTPVAGGGHKDKTANNSAVASTPAPIQDMTSVIEEFTDVMVESPIAKRVSRVKSPALLEETSIVTTGKRTDDRSRSKASVIRPKPSTTVTAKQSATRKKTGKAKPELVTPAEFARRLQEQVVTTSSLPPPPPQTSDVGGRKARQSSANHPVKPVQHPQFLKDHVIFYTGGDLTYASARTRGCMNYIHRHGGTVLPKFDLATATHIITETNEKNTLRALGLKSLSEIPMEIPTVYWSWVISGKQIPGEKDKQQMDYEFMHAAFPSRMDAGRPLTGKGKGKQKLATNAGQAQLGETSPRAASPNPSSSRGSSRGVDEEVPGALSVQPPPETRKGRDSLVTGPRRRQSRSPPGAQAKSVPKKKPGGYICDDPTGTAAANSAPCVNQDIVDKLSELAELHRAKPTQDDKWRVLGYTKAIAALRRCSERISSVEQAMSLNGVGEKTALKIMEIIETGALRRVDAERTEDVAAVQLFQGIYGVGQSTAYAWYFAGCRTLEDIKGRKFGIELSQAQVLGLKYYDDINTRMPREEATEIFGEIKSIALSLDPKLFVDIMGSYRRGKSTCGDIDVMITRPPDDGKTHAGIVPKLLSALRSAGIVTEDLSLSSDARDDLECTYRGLCVRPTKAGQDTRPRIQRRIDILAIPWESRGAALIYYTGDDIFNRSMRLKANKMGYSLNQRGLFAGVVRSTGDRSVKTNTGHIIASETEEDIFRILGVPWVEPHERAVRG</sequence>
<dbReference type="InterPro" id="IPR028207">
    <property type="entry name" value="DNA_pol_B_palm_palm"/>
</dbReference>
<comment type="catalytic activity">
    <reaction evidence="17">
        <text>DNA(n) + a 2'-deoxyribonucleoside 5'-triphosphate = DNA(n+1) + diphosphate</text>
        <dbReference type="Rhea" id="RHEA:22508"/>
        <dbReference type="Rhea" id="RHEA-COMP:17339"/>
        <dbReference type="Rhea" id="RHEA-COMP:17340"/>
        <dbReference type="ChEBI" id="CHEBI:33019"/>
        <dbReference type="ChEBI" id="CHEBI:61560"/>
        <dbReference type="ChEBI" id="CHEBI:173112"/>
        <dbReference type="EC" id="2.7.7.7"/>
    </reaction>
</comment>
<dbReference type="Gene3D" id="1.10.150.20">
    <property type="entry name" value="5' to 3' exonuclease, C-terminal subdomain"/>
    <property type="match status" value="1"/>
</dbReference>
<evidence type="ECO:0000256" key="16">
    <source>
        <dbReference type="ARBA" id="ARBA00023242"/>
    </source>
</evidence>
<keyword evidence="15" id="KW-0456">Lyase</keyword>
<evidence type="ECO:0000256" key="3">
    <source>
        <dbReference type="ARBA" id="ARBA00008323"/>
    </source>
</evidence>
<keyword evidence="9" id="KW-0235">DNA replication</keyword>
<dbReference type="Proteomes" id="UP000759537">
    <property type="component" value="Unassembled WGS sequence"/>
</dbReference>
<evidence type="ECO:0000256" key="4">
    <source>
        <dbReference type="ARBA" id="ARBA00012417"/>
    </source>
</evidence>
<evidence type="ECO:0000256" key="8">
    <source>
        <dbReference type="ARBA" id="ARBA00022695"/>
    </source>
</evidence>
<dbReference type="OrthoDB" id="205514at2759"/>
<evidence type="ECO:0000256" key="10">
    <source>
        <dbReference type="ARBA" id="ARBA00022723"/>
    </source>
</evidence>
<name>A0A9P5N5S7_9AGAM</name>
<evidence type="ECO:0000256" key="19">
    <source>
        <dbReference type="SAM" id="MobiDB-lite"/>
    </source>
</evidence>
<dbReference type="SUPFAM" id="SSF47802">
    <property type="entry name" value="DNA polymerase beta, N-terminal domain-like"/>
    <property type="match status" value="1"/>
</dbReference>
<dbReference type="CDD" id="cd00141">
    <property type="entry name" value="NT_POLXc"/>
    <property type="match status" value="1"/>
</dbReference>
<dbReference type="Pfam" id="PF14792">
    <property type="entry name" value="DNA_pol_B_palm"/>
    <property type="match status" value="1"/>
</dbReference>
<keyword evidence="6" id="KW-0237">DNA synthesis</keyword>
<dbReference type="InterPro" id="IPR002054">
    <property type="entry name" value="DNA-dir_DNA_pol_X"/>
</dbReference>
<dbReference type="GO" id="GO:0046872">
    <property type="term" value="F:metal ion binding"/>
    <property type="evidence" value="ECO:0007669"/>
    <property type="project" value="UniProtKB-KW"/>
</dbReference>
<evidence type="ECO:0000256" key="14">
    <source>
        <dbReference type="ARBA" id="ARBA00023204"/>
    </source>
</evidence>
<dbReference type="GO" id="GO:0005634">
    <property type="term" value="C:nucleus"/>
    <property type="evidence" value="ECO:0007669"/>
    <property type="project" value="UniProtKB-SubCell"/>
</dbReference>
<dbReference type="PROSITE" id="PS00522">
    <property type="entry name" value="DNA_POLYMERASE_X"/>
    <property type="match status" value="1"/>
</dbReference>
<keyword evidence="16" id="KW-0539">Nucleus</keyword>
<dbReference type="PRINTS" id="PR00869">
    <property type="entry name" value="DNAPOLX"/>
</dbReference>
<keyword evidence="12" id="KW-0239">DNA-directed DNA polymerase</keyword>
<keyword evidence="11" id="KW-0227">DNA damage</keyword>
<dbReference type="InterPro" id="IPR018944">
    <property type="entry name" value="DNA_pol_lambd_fingers_domain"/>
</dbReference>
<dbReference type="InterPro" id="IPR037160">
    <property type="entry name" value="DNA_Pol_thumb_sf"/>
</dbReference>
<evidence type="ECO:0000256" key="9">
    <source>
        <dbReference type="ARBA" id="ARBA00022705"/>
    </source>
</evidence>
<accession>A0A9P5N5S7</accession>
<evidence type="ECO:0000256" key="6">
    <source>
        <dbReference type="ARBA" id="ARBA00022634"/>
    </source>
</evidence>
<dbReference type="EMBL" id="WHVB01000001">
    <property type="protein sequence ID" value="KAF8486871.1"/>
    <property type="molecule type" value="Genomic_DNA"/>
</dbReference>
<dbReference type="GO" id="GO:0003677">
    <property type="term" value="F:DNA binding"/>
    <property type="evidence" value="ECO:0007669"/>
    <property type="project" value="UniProtKB-KW"/>
</dbReference>
<dbReference type="GO" id="GO:0006260">
    <property type="term" value="P:DNA replication"/>
    <property type="evidence" value="ECO:0007669"/>
    <property type="project" value="UniProtKB-KW"/>
</dbReference>
<keyword evidence="14" id="KW-0234">DNA repair</keyword>
<dbReference type="Gene3D" id="3.30.210.10">
    <property type="entry name" value="DNA polymerase, thumb domain"/>
    <property type="match status" value="1"/>
</dbReference>
<dbReference type="PANTHER" id="PTHR11276:SF28">
    <property type="entry name" value="DNA POLYMERASE LAMBDA"/>
    <property type="match status" value="1"/>
</dbReference>
<dbReference type="PROSITE" id="PS50172">
    <property type="entry name" value="BRCT"/>
    <property type="match status" value="1"/>
</dbReference>
<comment type="caution">
    <text evidence="21">The sequence shown here is derived from an EMBL/GenBank/DDBJ whole genome shotgun (WGS) entry which is preliminary data.</text>
</comment>
<evidence type="ECO:0000313" key="22">
    <source>
        <dbReference type="Proteomes" id="UP000759537"/>
    </source>
</evidence>
<keyword evidence="22" id="KW-1185">Reference proteome</keyword>
<dbReference type="CDD" id="cd00027">
    <property type="entry name" value="BRCT"/>
    <property type="match status" value="1"/>
</dbReference>
<dbReference type="InterPro" id="IPR002008">
    <property type="entry name" value="DNA_pol_X_beta-like"/>
</dbReference>
<evidence type="ECO:0000256" key="5">
    <source>
        <dbReference type="ARBA" id="ARBA00016513"/>
    </source>
</evidence>
<dbReference type="InterPro" id="IPR029398">
    <property type="entry name" value="PolB_thumb"/>
</dbReference>
<dbReference type="SUPFAM" id="SSF81301">
    <property type="entry name" value="Nucleotidyltransferase"/>
    <property type="match status" value="1"/>
</dbReference>
<dbReference type="InterPro" id="IPR036420">
    <property type="entry name" value="BRCT_dom_sf"/>
</dbReference>
<feature type="region of interest" description="Disordered" evidence="19">
    <location>
        <begin position="19"/>
        <end position="111"/>
    </location>
</feature>
<feature type="active site" description="Nucleophile; Schiff-base intermediate with DNA; for 5'-dRP lyase activity" evidence="18">
    <location>
        <position position="529"/>
    </location>
</feature>
<dbReference type="PRINTS" id="PR00870">
    <property type="entry name" value="DNAPOLXBETA"/>
</dbReference>
<evidence type="ECO:0000256" key="13">
    <source>
        <dbReference type="ARBA" id="ARBA00023125"/>
    </source>
</evidence>
<dbReference type="FunFam" id="1.10.150.20:FF:000010">
    <property type="entry name" value="DNA polymerase lambda"/>
    <property type="match status" value="1"/>
</dbReference>
<dbReference type="SUPFAM" id="SSF52113">
    <property type="entry name" value="BRCT domain"/>
    <property type="match status" value="1"/>
</dbReference>
<evidence type="ECO:0000256" key="15">
    <source>
        <dbReference type="ARBA" id="ARBA00023239"/>
    </source>
</evidence>
<dbReference type="EC" id="2.7.7.7" evidence="4"/>
<comment type="subcellular location">
    <subcellularLocation>
        <location evidence="2">Nucleus</location>
    </subcellularLocation>
</comment>
<gene>
    <name evidence="21" type="ORF">DFH94DRAFT_701287</name>
</gene>
<feature type="compositionally biased region" description="Polar residues" evidence="19">
    <location>
        <begin position="170"/>
        <end position="179"/>
    </location>
</feature>
<protein>
    <recommendedName>
        <fullName evidence="5">DNA polymerase lambda</fullName>
        <ecNumber evidence="4">2.7.7.7</ecNumber>
    </recommendedName>
</protein>
<keyword evidence="13" id="KW-0238">DNA-binding</keyword>
<comment type="cofactor">
    <cofactor evidence="1">
        <name>Mn(2+)</name>
        <dbReference type="ChEBI" id="CHEBI:29035"/>
    </cofactor>
</comment>
<evidence type="ECO:0000256" key="12">
    <source>
        <dbReference type="ARBA" id="ARBA00022932"/>
    </source>
</evidence>
<dbReference type="SMART" id="SM00483">
    <property type="entry name" value="POLXc"/>
    <property type="match status" value="1"/>
</dbReference>
<dbReference type="InterPro" id="IPR022312">
    <property type="entry name" value="DNA_pol_X"/>
</dbReference>
<feature type="region of interest" description="Disordered" evidence="19">
    <location>
        <begin position="151"/>
        <end position="191"/>
    </location>
</feature>
<dbReference type="Pfam" id="PF14791">
    <property type="entry name" value="DNA_pol_B_thumb"/>
    <property type="match status" value="1"/>
</dbReference>
<dbReference type="GO" id="GO:0003887">
    <property type="term" value="F:DNA-directed DNA polymerase activity"/>
    <property type="evidence" value="ECO:0007669"/>
    <property type="project" value="UniProtKB-KW"/>
</dbReference>
<evidence type="ECO:0000259" key="20">
    <source>
        <dbReference type="PROSITE" id="PS50172"/>
    </source>
</evidence>
<comment type="similarity">
    <text evidence="3">Belongs to the DNA polymerase type-X family.</text>
</comment>
<evidence type="ECO:0000256" key="1">
    <source>
        <dbReference type="ARBA" id="ARBA00001936"/>
    </source>
</evidence>
<dbReference type="InterPro" id="IPR027421">
    <property type="entry name" value="DNA_pol_lamdba_lyase_dom_sf"/>
</dbReference>
<dbReference type="Gene3D" id="3.30.460.10">
    <property type="entry name" value="Beta Polymerase, domain 2"/>
    <property type="match status" value="1"/>
</dbReference>
<proteinExistence type="inferred from homology"/>
<dbReference type="InterPro" id="IPR001357">
    <property type="entry name" value="BRCT_dom"/>
</dbReference>
<evidence type="ECO:0000256" key="7">
    <source>
        <dbReference type="ARBA" id="ARBA00022679"/>
    </source>
</evidence>
<dbReference type="GO" id="GO:0006303">
    <property type="term" value="P:double-strand break repair via nonhomologous end joining"/>
    <property type="evidence" value="ECO:0007669"/>
    <property type="project" value="TreeGrafter"/>
</dbReference>
<reference evidence="21" key="2">
    <citation type="journal article" date="2020" name="Nat. Commun.">
        <title>Large-scale genome sequencing of mycorrhizal fungi provides insights into the early evolution of symbiotic traits.</title>
        <authorList>
            <person name="Miyauchi S."/>
            <person name="Kiss E."/>
            <person name="Kuo A."/>
            <person name="Drula E."/>
            <person name="Kohler A."/>
            <person name="Sanchez-Garcia M."/>
            <person name="Morin E."/>
            <person name="Andreopoulos B."/>
            <person name="Barry K.W."/>
            <person name="Bonito G."/>
            <person name="Buee M."/>
            <person name="Carver A."/>
            <person name="Chen C."/>
            <person name="Cichocki N."/>
            <person name="Clum A."/>
            <person name="Culley D."/>
            <person name="Crous P.W."/>
            <person name="Fauchery L."/>
            <person name="Girlanda M."/>
            <person name="Hayes R.D."/>
            <person name="Keri Z."/>
            <person name="LaButti K."/>
            <person name="Lipzen A."/>
            <person name="Lombard V."/>
            <person name="Magnuson J."/>
            <person name="Maillard F."/>
            <person name="Murat C."/>
            <person name="Nolan M."/>
            <person name="Ohm R.A."/>
            <person name="Pangilinan J."/>
            <person name="Pereira M.F."/>
            <person name="Perotto S."/>
            <person name="Peter M."/>
            <person name="Pfister S."/>
            <person name="Riley R."/>
            <person name="Sitrit Y."/>
            <person name="Stielow J.B."/>
            <person name="Szollosi G."/>
            <person name="Zifcakova L."/>
            <person name="Stursova M."/>
            <person name="Spatafora J.W."/>
            <person name="Tedersoo L."/>
            <person name="Vaario L.M."/>
            <person name="Yamada A."/>
            <person name="Yan M."/>
            <person name="Wang P."/>
            <person name="Xu J."/>
            <person name="Bruns T."/>
            <person name="Baldrian P."/>
            <person name="Vilgalys R."/>
            <person name="Dunand C."/>
            <person name="Henrissat B."/>
            <person name="Grigoriev I.V."/>
            <person name="Hibbett D."/>
            <person name="Nagy L.G."/>
            <person name="Martin F.M."/>
        </authorList>
    </citation>
    <scope>NUCLEOTIDE SEQUENCE</scope>
    <source>
        <strain evidence="21">Prilba</strain>
    </source>
</reference>
<dbReference type="Gene3D" id="1.10.150.110">
    <property type="entry name" value="DNA polymerase beta, N-terminal domain-like"/>
    <property type="match status" value="1"/>
</dbReference>
<keyword evidence="7" id="KW-0808">Transferase</keyword>
<dbReference type="InterPro" id="IPR019843">
    <property type="entry name" value="DNA_pol-X_BS"/>
</dbReference>
<dbReference type="InterPro" id="IPR010996">
    <property type="entry name" value="HHH_MUS81"/>
</dbReference>
<evidence type="ECO:0000256" key="11">
    <source>
        <dbReference type="ARBA" id="ARBA00022763"/>
    </source>
</evidence>
<keyword evidence="10" id="KW-0479">Metal-binding</keyword>
<feature type="domain" description="BRCT" evidence="20">
    <location>
        <begin position="240"/>
        <end position="325"/>
    </location>
</feature>
<organism evidence="21 22">
    <name type="scientific">Russula ochroleuca</name>
    <dbReference type="NCBI Taxonomy" id="152965"/>
    <lineage>
        <taxon>Eukaryota</taxon>
        <taxon>Fungi</taxon>
        <taxon>Dikarya</taxon>
        <taxon>Basidiomycota</taxon>
        <taxon>Agaricomycotina</taxon>
        <taxon>Agaricomycetes</taxon>
        <taxon>Russulales</taxon>
        <taxon>Russulaceae</taxon>
        <taxon>Russula</taxon>
    </lineage>
</organism>
<dbReference type="FunFam" id="1.10.150.110:FF:000005">
    <property type="entry name" value="DNA polymerase POL4"/>
    <property type="match status" value="1"/>
</dbReference>
<evidence type="ECO:0000256" key="18">
    <source>
        <dbReference type="PIRSR" id="PIRSR622312-50"/>
    </source>
</evidence>
<feature type="compositionally biased region" description="Polar residues" evidence="19">
    <location>
        <begin position="367"/>
        <end position="378"/>
    </location>
</feature>
<dbReference type="Pfam" id="PF10391">
    <property type="entry name" value="DNA_pol_lambd_f"/>
    <property type="match status" value="1"/>
</dbReference>
<dbReference type="PANTHER" id="PTHR11276">
    <property type="entry name" value="DNA POLYMERASE TYPE-X FAMILY MEMBER"/>
    <property type="match status" value="1"/>
</dbReference>
<feature type="region of interest" description="Disordered" evidence="19">
    <location>
        <begin position="351"/>
        <end position="458"/>
    </location>
</feature>
<evidence type="ECO:0000256" key="17">
    <source>
        <dbReference type="ARBA" id="ARBA00049244"/>
    </source>
</evidence>
<feature type="region of interest" description="Disordered" evidence="19">
    <location>
        <begin position="206"/>
        <end position="239"/>
    </location>
</feature>
<dbReference type="GO" id="GO:0016829">
    <property type="term" value="F:lyase activity"/>
    <property type="evidence" value="ECO:0007669"/>
    <property type="project" value="UniProtKB-KW"/>
</dbReference>
<evidence type="ECO:0000256" key="2">
    <source>
        <dbReference type="ARBA" id="ARBA00004123"/>
    </source>
</evidence>
<dbReference type="SUPFAM" id="SSF81585">
    <property type="entry name" value="PsbU/PolX domain-like"/>
    <property type="match status" value="1"/>
</dbReference>
<dbReference type="Pfam" id="PF14716">
    <property type="entry name" value="HHH_8"/>
    <property type="match status" value="1"/>
</dbReference>